<dbReference type="Gene3D" id="3.40.190.10">
    <property type="entry name" value="Periplasmic binding protein-like II"/>
    <property type="match status" value="2"/>
</dbReference>
<dbReference type="EMBL" id="PDKO01000010">
    <property type="protein sequence ID" value="RXJ62010.1"/>
    <property type="molecule type" value="Genomic_DNA"/>
</dbReference>
<evidence type="ECO:0000259" key="2">
    <source>
        <dbReference type="SMART" id="SM00062"/>
    </source>
</evidence>
<dbReference type="SMART" id="SM00079">
    <property type="entry name" value="PBPe"/>
    <property type="match status" value="1"/>
</dbReference>
<feature type="domain" description="Solute-binding protein family 3/N-terminal" evidence="2">
    <location>
        <begin position="37"/>
        <end position="259"/>
    </location>
</feature>
<dbReference type="InterPro" id="IPR001320">
    <property type="entry name" value="Iontro_rcpt_C"/>
</dbReference>
<dbReference type="GO" id="GO:0015276">
    <property type="term" value="F:ligand-gated monoatomic ion channel activity"/>
    <property type="evidence" value="ECO:0007669"/>
    <property type="project" value="InterPro"/>
</dbReference>
<proteinExistence type="predicted"/>
<feature type="domain" description="Ionotropic glutamate receptor C-terminal" evidence="3">
    <location>
        <begin position="37"/>
        <end position="258"/>
    </location>
</feature>
<evidence type="ECO:0000313" key="5">
    <source>
        <dbReference type="Proteomes" id="UP000290191"/>
    </source>
</evidence>
<gene>
    <name evidence="4" type="ORF">CRV06_11280</name>
</gene>
<dbReference type="SUPFAM" id="SSF53850">
    <property type="entry name" value="Periplasmic binding protein-like II"/>
    <property type="match status" value="1"/>
</dbReference>
<keyword evidence="5" id="KW-1185">Reference proteome</keyword>
<reference evidence="4 5" key="1">
    <citation type="submission" date="2017-10" db="EMBL/GenBank/DDBJ databases">
        <title>Genomics of the genus Arcobacter.</title>
        <authorList>
            <person name="Perez-Cataluna A."/>
            <person name="Figueras M.J."/>
        </authorList>
    </citation>
    <scope>NUCLEOTIDE SEQUENCE [LARGE SCALE GENOMIC DNA]</scope>
    <source>
        <strain evidence="4 5">DSM 24636</strain>
    </source>
</reference>
<protein>
    <submittedName>
        <fullName evidence="4">Amino acid ABC transporter substrate-binding protein</fullName>
    </submittedName>
</protein>
<keyword evidence="1" id="KW-0732">Signal</keyword>
<dbReference type="Proteomes" id="UP000290191">
    <property type="component" value="Unassembled WGS sequence"/>
</dbReference>
<dbReference type="STRING" id="877500.GCA_000935065_00822"/>
<evidence type="ECO:0000256" key="1">
    <source>
        <dbReference type="ARBA" id="ARBA00022729"/>
    </source>
</evidence>
<dbReference type="AlphaFoldDB" id="A0A4Q0XWM2"/>
<accession>A0A4Q0XWM2</accession>
<name>A0A4Q0XWM2_9BACT</name>
<dbReference type="PANTHER" id="PTHR35936">
    <property type="entry name" value="MEMBRANE-BOUND LYTIC MUREIN TRANSGLYCOSYLASE F"/>
    <property type="match status" value="1"/>
</dbReference>
<dbReference type="SMART" id="SM00062">
    <property type="entry name" value="PBPb"/>
    <property type="match status" value="1"/>
</dbReference>
<evidence type="ECO:0000313" key="4">
    <source>
        <dbReference type="EMBL" id="RXJ62010.1"/>
    </source>
</evidence>
<dbReference type="GO" id="GO:0016020">
    <property type="term" value="C:membrane"/>
    <property type="evidence" value="ECO:0007669"/>
    <property type="project" value="InterPro"/>
</dbReference>
<comment type="caution">
    <text evidence="4">The sequence shown here is derived from an EMBL/GenBank/DDBJ whole genome shotgun (WGS) entry which is preliminary data.</text>
</comment>
<dbReference type="PANTHER" id="PTHR35936:SF17">
    <property type="entry name" value="ARGININE-BINDING EXTRACELLULAR PROTEIN ARTP"/>
    <property type="match status" value="1"/>
</dbReference>
<dbReference type="InterPro" id="IPR001638">
    <property type="entry name" value="Solute-binding_3/MltF_N"/>
</dbReference>
<dbReference type="CDD" id="cd13629">
    <property type="entry name" value="PBP2_Dsm1740"/>
    <property type="match status" value="1"/>
</dbReference>
<evidence type="ECO:0000259" key="3">
    <source>
        <dbReference type="SMART" id="SM00079"/>
    </source>
</evidence>
<organism evidence="4 5">
    <name type="scientific">Halarcobacter anaerophilus</name>
    <dbReference type="NCBI Taxonomy" id="877500"/>
    <lineage>
        <taxon>Bacteria</taxon>
        <taxon>Pseudomonadati</taxon>
        <taxon>Campylobacterota</taxon>
        <taxon>Epsilonproteobacteria</taxon>
        <taxon>Campylobacterales</taxon>
        <taxon>Arcobacteraceae</taxon>
        <taxon>Halarcobacter</taxon>
    </lineage>
</organism>
<dbReference type="Pfam" id="PF00497">
    <property type="entry name" value="SBP_bac_3"/>
    <property type="match status" value="1"/>
</dbReference>
<sequence>MKKLFLLVFTLLFSLILMGCSGEKKEEKTKVEPKKEVLKVGMELAYPPFEMSEKDGTPSGVSVDFAKALGKYLGKDVVIENIAWDGLIPSLKTGKIDLIISSMTITDERKKSIDFSIPYAQTSLAILTNKNSQVSSIEDLNVEGKKVAVKKGSTGHIYAKDNLPNAEILVFDKEAACVLEVVQGKADGFLYDQLTIYKNYAKNKDTTIALLKPFQKDFEYWGVALRQNDPLKQKVDEFIKKAKEDGTFDGFAKKYLTDAKKTFDELGIPFFF</sequence>
<dbReference type="PROSITE" id="PS51257">
    <property type="entry name" value="PROKAR_LIPOPROTEIN"/>
    <property type="match status" value="1"/>
</dbReference>
<dbReference type="OrthoDB" id="5431130at2"/>